<dbReference type="RefSeq" id="XP_018734557.1">
    <property type="nucleotide sequence ID" value="XM_018880151.1"/>
</dbReference>
<name>A0A167CT89_9ASCO</name>
<evidence type="ECO:0000259" key="14">
    <source>
        <dbReference type="Pfam" id="PF00024"/>
    </source>
</evidence>
<gene>
    <name evidence="16" type="ORF">AWJ20_315</name>
</gene>
<dbReference type="KEGG" id="slb:AWJ20_315"/>
<evidence type="ECO:0000259" key="15">
    <source>
        <dbReference type="Pfam" id="PF02434"/>
    </source>
</evidence>
<keyword evidence="6" id="KW-0808">Transferase</keyword>
<dbReference type="OrthoDB" id="414175at2759"/>
<evidence type="ECO:0000256" key="2">
    <source>
        <dbReference type="ARBA" id="ARBA00004922"/>
    </source>
</evidence>
<dbReference type="Proteomes" id="UP000189580">
    <property type="component" value="Chromosome a"/>
</dbReference>
<evidence type="ECO:0000313" key="17">
    <source>
        <dbReference type="Proteomes" id="UP000189580"/>
    </source>
</evidence>
<evidence type="ECO:0000256" key="10">
    <source>
        <dbReference type="ARBA" id="ARBA00022989"/>
    </source>
</evidence>
<keyword evidence="5" id="KW-0328">Glycosyltransferase</keyword>
<comment type="pathway">
    <text evidence="2">Protein modification; protein glycosylation.</text>
</comment>
<keyword evidence="8" id="KW-0547">Nucleotide-binding</keyword>
<evidence type="ECO:0000256" key="7">
    <source>
        <dbReference type="ARBA" id="ARBA00022692"/>
    </source>
</evidence>
<organism evidence="16 17">
    <name type="scientific">Sugiyamaella lignohabitans</name>
    <dbReference type="NCBI Taxonomy" id="796027"/>
    <lineage>
        <taxon>Eukaryota</taxon>
        <taxon>Fungi</taxon>
        <taxon>Dikarya</taxon>
        <taxon>Ascomycota</taxon>
        <taxon>Saccharomycotina</taxon>
        <taxon>Dipodascomycetes</taxon>
        <taxon>Dipodascales</taxon>
        <taxon>Trichomonascaceae</taxon>
        <taxon>Sugiyamaella</taxon>
    </lineage>
</organism>
<dbReference type="EMBL" id="CP014501">
    <property type="protein sequence ID" value="ANB12080.1"/>
    <property type="molecule type" value="Genomic_DNA"/>
</dbReference>
<proteinExistence type="inferred from homology"/>
<feature type="domain" description="Fringe-like glycosyltransferase" evidence="15">
    <location>
        <begin position="250"/>
        <end position="314"/>
    </location>
</feature>
<evidence type="ECO:0000256" key="1">
    <source>
        <dbReference type="ARBA" id="ARBA00004606"/>
    </source>
</evidence>
<evidence type="ECO:0000256" key="6">
    <source>
        <dbReference type="ARBA" id="ARBA00022679"/>
    </source>
</evidence>
<dbReference type="PANTHER" id="PTHR23033">
    <property type="entry name" value="BETA1,3-GALACTOSYLTRANSFERASE"/>
    <property type="match status" value="1"/>
</dbReference>
<feature type="region of interest" description="Disordered" evidence="12">
    <location>
        <begin position="94"/>
        <end position="122"/>
    </location>
</feature>
<sequence>MPRVTLNRPQGIVLTACILLFVGYELFIIYNRNEVDPAWSKISSPFSKTPKTPQYVTEFKEQMDKGGYIPSLDSYDLYESVDVWRSPESFSHAYDDNPNSRHKSSMHFDNVHGRPKNPDPASYGSTGEYLKIPLVADYPPNADKIFLMIKTGASVLWDRLPVHLFTTLTRVPNFAIYSDAPGSVGGYEVIDVLANMTAKSRLRNEFKMYRDQRTLHDTHGNMPLTDVMGKDGWVLDKFKNIPMLAHAWTVSPDSDWYVFMDADSFYFIDNLVEVLSHFDPNQPLYMGSPAGAGRYTFAHGGSGVVLSHRTMQDTVGVDPIQVPKDYEDRTFKECCGDLMVAYMVVDRANTLITPNPSFKGEPYYSMELKESLWCKPPVSFHHLFPHDIEVLWEYERIKRLQGKQILFADMYRDFVMPYIDHQIEDWDNESWTTIVTLAKDRQNNILPSTEGGDEVRPYESLDACLKFCEGLPDCLMYSYHKKKQQCAVAPLVKLGKPAHDFQKSAIKDSNQGMVSGWMIERIQQMRNRTECDVAYKSSDAVYKTGIDRTEGWLRREDRTIITGKPYLDRDTDYASDTDAGIA</sequence>
<dbReference type="GO" id="GO:0000166">
    <property type="term" value="F:nucleotide binding"/>
    <property type="evidence" value="ECO:0007669"/>
    <property type="project" value="UniProtKB-KW"/>
</dbReference>
<evidence type="ECO:0000256" key="13">
    <source>
        <dbReference type="SAM" id="Phobius"/>
    </source>
</evidence>
<evidence type="ECO:0000313" key="16">
    <source>
        <dbReference type="EMBL" id="ANB12080.1"/>
    </source>
</evidence>
<keyword evidence="9" id="KW-0735">Signal-anchor</keyword>
<evidence type="ECO:0000256" key="5">
    <source>
        <dbReference type="ARBA" id="ARBA00022676"/>
    </source>
</evidence>
<evidence type="ECO:0000256" key="3">
    <source>
        <dbReference type="ARBA" id="ARBA00006462"/>
    </source>
</evidence>
<keyword evidence="11 13" id="KW-0472">Membrane</keyword>
<dbReference type="AlphaFoldDB" id="A0A167CT89"/>
<evidence type="ECO:0000256" key="12">
    <source>
        <dbReference type="SAM" id="MobiDB-lite"/>
    </source>
</evidence>
<reference evidence="16 17" key="1">
    <citation type="submission" date="2016-02" db="EMBL/GenBank/DDBJ databases">
        <title>Complete genome sequence and transcriptome regulation of the pentose utilising yeast Sugiyamaella lignohabitans.</title>
        <authorList>
            <person name="Bellasio M."/>
            <person name="Peymann A."/>
            <person name="Valli M."/>
            <person name="Sipitzky M."/>
            <person name="Graf A."/>
            <person name="Sauer M."/>
            <person name="Marx H."/>
            <person name="Mattanovich D."/>
        </authorList>
    </citation>
    <scope>NUCLEOTIDE SEQUENCE [LARGE SCALE GENOMIC DNA]</scope>
    <source>
        <strain evidence="16 17">CBS 10342</strain>
    </source>
</reference>
<dbReference type="Pfam" id="PF02434">
    <property type="entry name" value="Fringe"/>
    <property type="match status" value="1"/>
</dbReference>
<dbReference type="EC" id="2.4.1.122" evidence="4"/>
<dbReference type="GO" id="GO:0016020">
    <property type="term" value="C:membrane"/>
    <property type="evidence" value="ECO:0007669"/>
    <property type="project" value="UniProtKB-SubCell"/>
</dbReference>
<dbReference type="GeneID" id="30035140"/>
<dbReference type="InterPro" id="IPR003609">
    <property type="entry name" value="Pan_app"/>
</dbReference>
<dbReference type="GO" id="GO:0016263">
    <property type="term" value="F:glycoprotein-N-acetylgalactosamine 3-beta-galactosyltransferase activity"/>
    <property type="evidence" value="ECO:0007669"/>
    <property type="project" value="UniProtKB-EC"/>
</dbReference>
<keyword evidence="17" id="KW-1185">Reference proteome</keyword>
<evidence type="ECO:0000256" key="11">
    <source>
        <dbReference type="ARBA" id="ARBA00023136"/>
    </source>
</evidence>
<dbReference type="InterPro" id="IPR026050">
    <property type="entry name" value="C1GALT1/C1GALT1_chp1"/>
</dbReference>
<dbReference type="PANTHER" id="PTHR23033:SF47">
    <property type="entry name" value="APPLE DOMAIN-CONTAINING PROTEIN-RELATED"/>
    <property type="match status" value="1"/>
</dbReference>
<dbReference type="Gene3D" id="3.90.550.50">
    <property type="match status" value="1"/>
</dbReference>
<accession>A0A167CT89</accession>
<feature type="domain" description="Apple" evidence="14">
    <location>
        <begin position="457"/>
        <end position="488"/>
    </location>
</feature>
<dbReference type="Pfam" id="PF00024">
    <property type="entry name" value="PAN_1"/>
    <property type="match status" value="1"/>
</dbReference>
<feature type="transmembrane region" description="Helical" evidence="13">
    <location>
        <begin position="12"/>
        <end position="30"/>
    </location>
</feature>
<evidence type="ECO:0000256" key="4">
    <source>
        <dbReference type="ARBA" id="ARBA00012557"/>
    </source>
</evidence>
<protein>
    <recommendedName>
        <fullName evidence="4">N-acetylgalactosaminide beta-1,3-galactosyltransferase</fullName>
        <ecNumber evidence="4">2.4.1.122</ecNumber>
    </recommendedName>
</protein>
<evidence type="ECO:0000256" key="9">
    <source>
        <dbReference type="ARBA" id="ARBA00022968"/>
    </source>
</evidence>
<keyword evidence="10 13" id="KW-1133">Transmembrane helix</keyword>
<comment type="subcellular location">
    <subcellularLocation>
        <location evidence="1">Membrane</location>
        <topology evidence="1">Single-pass type II membrane protein</topology>
    </subcellularLocation>
</comment>
<dbReference type="InterPro" id="IPR003378">
    <property type="entry name" value="Fringe-like_glycosylTrfase"/>
</dbReference>
<keyword evidence="7 13" id="KW-0812">Transmembrane</keyword>
<evidence type="ECO:0000256" key="8">
    <source>
        <dbReference type="ARBA" id="ARBA00022741"/>
    </source>
</evidence>
<comment type="similarity">
    <text evidence="3">Belongs to the glycosyltransferase 31 family. Beta3-Gal-T subfamily.</text>
</comment>